<organism evidence="2 3">
    <name type="scientific">Pseudoduganella chitinolytica</name>
    <dbReference type="NCBI Taxonomy" id="34070"/>
    <lineage>
        <taxon>Bacteria</taxon>
        <taxon>Pseudomonadati</taxon>
        <taxon>Pseudomonadota</taxon>
        <taxon>Betaproteobacteria</taxon>
        <taxon>Burkholderiales</taxon>
        <taxon>Oxalobacteraceae</taxon>
        <taxon>Telluria group</taxon>
        <taxon>Pseudoduganella</taxon>
    </lineage>
</organism>
<accession>A0ABY8B5A0</accession>
<proteinExistence type="predicted"/>
<keyword evidence="1" id="KW-0472">Membrane</keyword>
<evidence type="ECO:0000313" key="2">
    <source>
        <dbReference type="EMBL" id="WEF31127.1"/>
    </source>
</evidence>
<sequence length="99" mass="10200">MTMQDKHKNEQGSGAANAIVLIAKAALTVLLFCVMVGGGVCGICIGVMDLNRGGGSSSEGVGLIFFTLLGIAVIAFILWLMWSRKKPAPSAVPPAGPEQ</sequence>
<dbReference type="EMBL" id="CP119083">
    <property type="protein sequence ID" value="WEF31127.1"/>
    <property type="molecule type" value="Genomic_DNA"/>
</dbReference>
<keyword evidence="1" id="KW-0812">Transmembrane</keyword>
<keyword evidence="1" id="KW-1133">Transmembrane helix</keyword>
<dbReference type="Proteomes" id="UP001216510">
    <property type="component" value="Chromosome"/>
</dbReference>
<feature type="transmembrane region" description="Helical" evidence="1">
    <location>
        <begin position="60"/>
        <end position="82"/>
    </location>
</feature>
<reference evidence="2 3" key="1">
    <citation type="submission" date="2023-02" db="EMBL/GenBank/DDBJ databases">
        <title>Gemone sequence of Telluria chitinolytica ACM 3522T.</title>
        <authorList>
            <person name="Frediansyah A."/>
            <person name="Miess H."/>
            <person name="Gross H."/>
        </authorList>
    </citation>
    <scope>NUCLEOTIDE SEQUENCE [LARGE SCALE GENOMIC DNA]</scope>
    <source>
        <strain evidence="2 3">ACM 3522</strain>
    </source>
</reference>
<keyword evidence="3" id="KW-1185">Reference proteome</keyword>
<protein>
    <submittedName>
        <fullName evidence="2">Uncharacterized protein</fullName>
    </submittedName>
</protein>
<evidence type="ECO:0000256" key="1">
    <source>
        <dbReference type="SAM" id="Phobius"/>
    </source>
</evidence>
<feature type="transmembrane region" description="Helical" evidence="1">
    <location>
        <begin position="21"/>
        <end position="48"/>
    </location>
</feature>
<gene>
    <name evidence="2" type="ORF">PX653_16815</name>
</gene>
<name>A0ABY8B5A0_9BURK</name>
<evidence type="ECO:0000313" key="3">
    <source>
        <dbReference type="Proteomes" id="UP001216510"/>
    </source>
</evidence>
<dbReference type="RefSeq" id="WP_277413911.1">
    <property type="nucleotide sequence ID" value="NZ_CP119083.1"/>
</dbReference>